<accession>A0AAF0DHQ9</accession>
<keyword evidence="3" id="KW-1185">Reference proteome</keyword>
<gene>
    <name evidence="2" type="ORF">PRK78_003193</name>
</gene>
<evidence type="ECO:0000313" key="3">
    <source>
        <dbReference type="Proteomes" id="UP001219355"/>
    </source>
</evidence>
<dbReference type="Pfam" id="PF01636">
    <property type="entry name" value="APH"/>
    <property type="match status" value="1"/>
</dbReference>
<dbReference type="AlphaFoldDB" id="A0AAF0DHQ9"/>
<dbReference type="InterPro" id="IPR011009">
    <property type="entry name" value="Kinase-like_dom_sf"/>
</dbReference>
<dbReference type="InterPro" id="IPR051678">
    <property type="entry name" value="AGP_Transferase"/>
</dbReference>
<dbReference type="PANTHER" id="PTHR21310:SF48">
    <property type="entry name" value="AMINOGLYCOSIDE PHOSPHOTRANSFERASE DOMAIN-CONTAINING PROTEIN"/>
    <property type="match status" value="1"/>
</dbReference>
<sequence>MWKPVQLPYFCDAGDLPAPLPTQEQIKSSTTFLGDHIAQKIVRVGEHFVVKYGFGTNEIEGHNLLFVEQNLRTVVPAPRLYAMYRDTDGTLFLIMEFLPGQSLDTLWPAFSDFEKTHITSKLKVIFDGMRSLSSPGFYGSVVGGCIPHHLFYTKPRDPNISGPFGQESEVNNAIAAQLRRHATLNQTYSYKADFYERHLSHTLKDHPPVFTHSDVYRKNILIRKTSKHNDEKCDYDLGLVDWGDAGWYPSYWEYAISFVHFHWDDEWPARFEAFLQPYLAQAALVKMVYQDIFFL</sequence>
<evidence type="ECO:0000259" key="1">
    <source>
        <dbReference type="Pfam" id="PF01636"/>
    </source>
</evidence>
<dbReference type="PANTHER" id="PTHR21310">
    <property type="entry name" value="AMINOGLYCOSIDE PHOSPHOTRANSFERASE-RELATED-RELATED"/>
    <property type="match status" value="1"/>
</dbReference>
<dbReference type="Proteomes" id="UP001219355">
    <property type="component" value="Chromosome 2"/>
</dbReference>
<dbReference type="Gene3D" id="3.90.1200.10">
    <property type="match status" value="1"/>
</dbReference>
<evidence type="ECO:0000313" key="2">
    <source>
        <dbReference type="EMBL" id="WEW57726.1"/>
    </source>
</evidence>
<proteinExistence type="predicted"/>
<dbReference type="CDD" id="cd05120">
    <property type="entry name" value="APH_ChoK_like"/>
    <property type="match status" value="1"/>
</dbReference>
<protein>
    <recommendedName>
        <fullName evidence="1">Aminoglycoside phosphotransferase domain-containing protein</fullName>
    </recommendedName>
</protein>
<dbReference type="SUPFAM" id="SSF56112">
    <property type="entry name" value="Protein kinase-like (PK-like)"/>
    <property type="match status" value="1"/>
</dbReference>
<organism evidence="2 3">
    <name type="scientific">Emydomyces testavorans</name>
    <dbReference type="NCBI Taxonomy" id="2070801"/>
    <lineage>
        <taxon>Eukaryota</taxon>
        <taxon>Fungi</taxon>
        <taxon>Dikarya</taxon>
        <taxon>Ascomycota</taxon>
        <taxon>Pezizomycotina</taxon>
        <taxon>Eurotiomycetes</taxon>
        <taxon>Eurotiomycetidae</taxon>
        <taxon>Onygenales</taxon>
        <taxon>Nannizziopsiaceae</taxon>
        <taxon>Emydomyces</taxon>
    </lineage>
</organism>
<reference evidence="2" key="1">
    <citation type="submission" date="2023-03" db="EMBL/GenBank/DDBJ databases">
        <title>Emydomyces testavorans Genome Sequence.</title>
        <authorList>
            <person name="Hoyer L."/>
        </authorList>
    </citation>
    <scope>NUCLEOTIDE SEQUENCE</scope>
    <source>
        <strain evidence="2">16-2883</strain>
    </source>
</reference>
<name>A0AAF0DHQ9_9EURO</name>
<feature type="domain" description="Aminoglycoside phosphotransferase" evidence="1">
    <location>
        <begin position="187"/>
        <end position="273"/>
    </location>
</feature>
<dbReference type="EMBL" id="CP120628">
    <property type="protein sequence ID" value="WEW57726.1"/>
    <property type="molecule type" value="Genomic_DNA"/>
</dbReference>
<dbReference type="InterPro" id="IPR002575">
    <property type="entry name" value="Aminoglycoside_PTrfase"/>
</dbReference>